<evidence type="ECO:0000313" key="2">
    <source>
        <dbReference type="Proteomes" id="UP001479436"/>
    </source>
</evidence>
<evidence type="ECO:0000313" key="1">
    <source>
        <dbReference type="EMBL" id="KAK9709132.1"/>
    </source>
</evidence>
<name>A0ABR2VXE1_9FUNG</name>
<accession>A0ABR2VXE1</accession>
<dbReference type="EMBL" id="JASJQH010007432">
    <property type="protein sequence ID" value="KAK9709132.1"/>
    <property type="molecule type" value="Genomic_DNA"/>
</dbReference>
<protein>
    <submittedName>
        <fullName evidence="1">Uncharacterized protein</fullName>
    </submittedName>
</protein>
<reference evidence="1 2" key="1">
    <citation type="submission" date="2023-04" db="EMBL/GenBank/DDBJ databases">
        <title>Genome of Basidiobolus ranarum AG-B5.</title>
        <authorList>
            <person name="Stajich J.E."/>
            <person name="Carter-House D."/>
            <person name="Gryganskyi A."/>
        </authorList>
    </citation>
    <scope>NUCLEOTIDE SEQUENCE [LARGE SCALE GENOMIC DNA]</scope>
    <source>
        <strain evidence="1 2">AG-B5</strain>
    </source>
</reference>
<keyword evidence="2" id="KW-1185">Reference proteome</keyword>
<comment type="caution">
    <text evidence="1">The sequence shown here is derived from an EMBL/GenBank/DDBJ whole genome shotgun (WGS) entry which is preliminary data.</text>
</comment>
<dbReference type="Proteomes" id="UP001479436">
    <property type="component" value="Unassembled WGS sequence"/>
</dbReference>
<organism evidence="1 2">
    <name type="scientific">Basidiobolus ranarum</name>
    <dbReference type="NCBI Taxonomy" id="34480"/>
    <lineage>
        <taxon>Eukaryota</taxon>
        <taxon>Fungi</taxon>
        <taxon>Fungi incertae sedis</taxon>
        <taxon>Zoopagomycota</taxon>
        <taxon>Entomophthoromycotina</taxon>
        <taxon>Basidiobolomycetes</taxon>
        <taxon>Basidiobolales</taxon>
        <taxon>Basidiobolaceae</taxon>
        <taxon>Basidiobolus</taxon>
    </lineage>
</organism>
<proteinExistence type="predicted"/>
<gene>
    <name evidence="1" type="ORF">K7432_009236</name>
</gene>
<sequence length="98" mass="11101">MVELEAMTDGIQKECTKSLESRIYDLVDLNQMILIGPEIETADILTRIRIDVNFMVISDENLSIGMATSIIYIHVIPLLQKDVARVLSLPDIQKDTRL</sequence>